<protein>
    <submittedName>
        <fullName evidence="1">Uncharacterized protein</fullName>
    </submittedName>
</protein>
<accession>A0ABX2CBE8</accession>
<proteinExistence type="predicted"/>
<sequence length="245" mass="26747">MNIALVRSIVCELSYAVTVAINNDRGAAADRRSKRIYTGFLDHWGVEVATDLTVSESSTINPSGLWAPVSPTSAVFTLGGAISGASIATNENKYNVFYPLSALYQPAVFRTNDPRRPCRHPTGEKEGSPLVDIDLKILPLLESRAQFVEIGVAEDPDRLAKIFSVKNVLTQTVTIRQTLSGGITPTWKFTTGSVNPSGTLFSANRERTHQIVFTFGPLARDGRSLTDLAESFHLNEQLKAGLRNR</sequence>
<dbReference type="EMBL" id="JABFDN010000003">
    <property type="protein sequence ID" value="NPU65552.1"/>
    <property type="molecule type" value="Genomic_DNA"/>
</dbReference>
<reference evidence="1" key="1">
    <citation type="submission" date="2020-05" db="EMBL/GenBank/DDBJ databases">
        <title>Nod-independent and nitrogen-fixing Bradyrhizobium aeschynomene sp. nov. isolated from nodules of Aeschynomene indica.</title>
        <authorList>
            <person name="Zhang Z."/>
        </authorList>
    </citation>
    <scope>NUCLEOTIDE SEQUENCE</scope>
    <source>
        <strain evidence="1">83012</strain>
    </source>
</reference>
<dbReference type="Proteomes" id="UP000886476">
    <property type="component" value="Unassembled WGS sequence"/>
</dbReference>
<dbReference type="RefSeq" id="WP_172110650.1">
    <property type="nucleotide sequence ID" value="NZ_JABFDN010000003.1"/>
</dbReference>
<comment type="caution">
    <text evidence="1">The sequence shown here is derived from an EMBL/GenBank/DDBJ whole genome shotgun (WGS) entry which is preliminary data.</text>
</comment>
<gene>
    <name evidence="1" type="ORF">HL667_11155</name>
</gene>
<name>A0ABX2CBE8_9BRAD</name>
<organism evidence="1 2">
    <name type="scientific">Bradyrhizobium aeschynomenes</name>
    <dbReference type="NCBI Taxonomy" id="2734909"/>
    <lineage>
        <taxon>Bacteria</taxon>
        <taxon>Pseudomonadati</taxon>
        <taxon>Pseudomonadota</taxon>
        <taxon>Alphaproteobacteria</taxon>
        <taxon>Hyphomicrobiales</taxon>
        <taxon>Nitrobacteraceae</taxon>
        <taxon>Bradyrhizobium</taxon>
    </lineage>
</organism>
<evidence type="ECO:0000313" key="2">
    <source>
        <dbReference type="Proteomes" id="UP000886476"/>
    </source>
</evidence>
<keyword evidence="2" id="KW-1185">Reference proteome</keyword>
<evidence type="ECO:0000313" key="1">
    <source>
        <dbReference type="EMBL" id="NPU65552.1"/>
    </source>
</evidence>